<gene>
    <name evidence="1" type="ORF">FOB19_10035</name>
</gene>
<organism evidence="1 2">
    <name type="scientific">Acinetobacter lwoffii</name>
    <dbReference type="NCBI Taxonomy" id="28090"/>
    <lineage>
        <taxon>Bacteria</taxon>
        <taxon>Pseudomonadati</taxon>
        <taxon>Pseudomonadota</taxon>
        <taxon>Gammaproteobacteria</taxon>
        <taxon>Moraxellales</taxon>
        <taxon>Moraxellaceae</taxon>
        <taxon>Acinetobacter</taxon>
    </lineage>
</organism>
<dbReference type="AlphaFoldDB" id="A0A6N1MVC0"/>
<name>A0A6N1MVC0_ACILW</name>
<dbReference type="EMBL" id="CP054803">
    <property type="protein sequence ID" value="QKU21707.1"/>
    <property type="molecule type" value="Genomic_DNA"/>
</dbReference>
<reference evidence="1 2" key="1">
    <citation type="submission" date="2019-11" db="EMBL/GenBank/DDBJ databases">
        <title>FDA dAtabase for Regulatory Grade micrObial Sequences (FDA-ARGOS): Supporting development and validation of Infectious Disease Dx tests.</title>
        <authorList>
            <person name="Patel R."/>
            <person name="Rucinski S."/>
            <person name="Tallon L."/>
            <person name="Sadzewicz L."/>
            <person name="Vavikolanu K."/>
            <person name="Mehta A."/>
            <person name="Aluvathingal J."/>
            <person name="Nadendla S."/>
            <person name="Nandy P."/>
            <person name="Geyer C."/>
            <person name="Yan Y."/>
            <person name="Sichtig H."/>
        </authorList>
    </citation>
    <scope>NUCLEOTIDE SEQUENCE [LARGE SCALE GENOMIC DNA]</scope>
    <source>
        <strain evidence="1 2">FDAARGOS_557</strain>
    </source>
</reference>
<accession>A0A6N1MVC0</accession>
<protein>
    <submittedName>
        <fullName evidence="1">Uncharacterized protein</fullName>
    </submittedName>
</protein>
<dbReference type="Proteomes" id="UP000509126">
    <property type="component" value="Chromosome"/>
</dbReference>
<evidence type="ECO:0000313" key="2">
    <source>
        <dbReference type="Proteomes" id="UP000509126"/>
    </source>
</evidence>
<evidence type="ECO:0000313" key="1">
    <source>
        <dbReference type="EMBL" id="QKU21707.1"/>
    </source>
</evidence>
<dbReference type="RefSeq" id="WP_174894433.1">
    <property type="nucleotide sequence ID" value="NZ_CP054803.1"/>
</dbReference>
<proteinExistence type="predicted"/>
<sequence length="856" mass="97531">MTGPIPYGLHVISGELTEKDTDRILSAIHRFLTYKEAAQLENLKQVYNLPDGGYFIVQHVGGLFRVIADKQEPEKFKFINDGLVKHYIPMFFSGVIEKAIVREGSDEGVVMKVTEQCRRRLQRQIDQSIPKQLELQRFVVDQNSKFSEFMPQSPSVFKRTQYAAHNPGWYSGSMAKLIQFVGGYGIQDIEILPEKPIERCQFKLTDKLLALYLDKYKAIRLPGYSGLPPKDGQFQYHYAASKTDGVAFDDQNKPWLIRVDHKVWAMPLPIIPLTADPIFYEYAEELGDEELLEILNTFGAMPSGEGFPEDTTEFQRWHRAGVIIEICDNSEFKQLIPIFTARGWSFHSRGHAAFNTAYRYNELGIIECSTFKLNLQLTSATNHYGTDKVTPGDDLDNESKQRLGMYLAKLFSGLSGNDSLSRTLKYKLRNIPQSILLERASDQPNIEGEINYWDNYVCEPMAAHNGNINQIYKGNLFHPAKPEFQPQIKFPNYPVGLCVSFDFSSLEEGVSASCDTVMYAYYDNDSLKVVKYFYTAKSFYKKVETDYEECMTVGSWFKNETTGTTTIAGHFYTTDIDDRDEVSPSLIETTVKGEDAGYDSKPSFSFIHFFAMQGSLWRNRYFTHLTKSKRTTGTNINLAVLIPMFNTSTVLHATKITGGQVTDSESKKLLYVRDPYSYRYWTYDFIFAWNTPLSKQTGKPSPKDGSPVWVELEDYNPGPCSDFADQGPWIPSMPYDMTSLIHPNKNEWLHSGGGGAPKVNEYNNSVTKNADPKGSLKWMVNDFNITLQTTIPDERYFLASPDQYGLGMSRTSSRVFLGQSEYVNINETNQGVWKYRGYTSLVDHSRAYHFIGVINE</sequence>